<name>F4RHI9_MELLP</name>
<evidence type="ECO:0000256" key="1">
    <source>
        <dbReference type="ARBA" id="ARBA00016056"/>
    </source>
</evidence>
<evidence type="ECO:0000313" key="3">
    <source>
        <dbReference type="EMBL" id="EGG08181.1"/>
    </source>
</evidence>
<organism evidence="4">
    <name type="scientific">Melampsora larici-populina (strain 98AG31 / pathotype 3-4-7)</name>
    <name type="common">Poplar leaf rust fungus</name>
    <dbReference type="NCBI Taxonomy" id="747676"/>
    <lineage>
        <taxon>Eukaryota</taxon>
        <taxon>Fungi</taxon>
        <taxon>Dikarya</taxon>
        <taxon>Basidiomycota</taxon>
        <taxon>Pucciniomycotina</taxon>
        <taxon>Pucciniomycetes</taxon>
        <taxon>Pucciniales</taxon>
        <taxon>Melampsoraceae</taxon>
        <taxon>Melampsora</taxon>
    </lineage>
</organism>
<dbReference type="InterPro" id="IPR014756">
    <property type="entry name" value="Ig_E-set"/>
</dbReference>
<evidence type="ECO:0000259" key="2">
    <source>
        <dbReference type="Pfam" id="PF02221"/>
    </source>
</evidence>
<dbReference type="GeneID" id="18932571"/>
<proteinExistence type="predicted"/>
<feature type="domain" description="MD-2-related lipid-recognition" evidence="2">
    <location>
        <begin position="52"/>
        <end position="178"/>
    </location>
</feature>
<dbReference type="InParanoid" id="F4RHI9"/>
<keyword evidence="4" id="KW-1185">Reference proteome</keyword>
<dbReference type="RefSeq" id="XP_007408379.1">
    <property type="nucleotide sequence ID" value="XM_007408317.1"/>
</dbReference>
<dbReference type="Gene3D" id="2.60.40.770">
    <property type="match status" value="1"/>
</dbReference>
<dbReference type="Pfam" id="PF02221">
    <property type="entry name" value="E1_DerP2_DerF2"/>
    <property type="match status" value="1"/>
</dbReference>
<dbReference type="HOGENOM" id="CLU_1366867_0_0_1"/>
<dbReference type="VEuPathDB" id="FungiDB:MELLADRAFT_74551"/>
<dbReference type="InterPro" id="IPR003172">
    <property type="entry name" value="ML_dom"/>
</dbReference>
<dbReference type="SUPFAM" id="SSF81296">
    <property type="entry name" value="E set domains"/>
    <property type="match status" value="1"/>
</dbReference>
<dbReference type="AlphaFoldDB" id="F4RHI9"/>
<gene>
    <name evidence="3" type="ORF">MELLADRAFT_74551</name>
</gene>
<sequence length="181" mass="20152">MSLRFGQQLTSRCLRPLVLLVGLRHAVPVPTTLRLRHESEYVHNSSSTAANVTFTSCPEKTLGQVNYMEISPCERSSPSDPCTFRHGMNYTVSLGFVSERNSSNPRSSVVARDGNDSYAYSGQSFTACRYTPCPIIEEEPSTYTYQFHTLASPFDHLTFNVTDDFEGPSLFCAGADINFEL</sequence>
<evidence type="ECO:0000313" key="4">
    <source>
        <dbReference type="Proteomes" id="UP000001072"/>
    </source>
</evidence>
<dbReference type="EMBL" id="GL883101">
    <property type="protein sequence ID" value="EGG08181.1"/>
    <property type="molecule type" value="Genomic_DNA"/>
</dbReference>
<accession>F4RHI9</accession>
<protein>
    <recommendedName>
        <fullName evidence="1">Phosphatidylglycerol/phosphatidylinositol transfer protein</fullName>
    </recommendedName>
</protein>
<reference evidence="4" key="1">
    <citation type="journal article" date="2011" name="Proc. Natl. Acad. Sci. U.S.A.">
        <title>Obligate biotrophy features unraveled by the genomic analysis of rust fungi.</title>
        <authorList>
            <person name="Duplessis S."/>
            <person name="Cuomo C.A."/>
            <person name="Lin Y.-C."/>
            <person name="Aerts A."/>
            <person name="Tisserant E."/>
            <person name="Veneault-Fourrey C."/>
            <person name="Joly D.L."/>
            <person name="Hacquard S."/>
            <person name="Amselem J."/>
            <person name="Cantarel B.L."/>
            <person name="Chiu R."/>
            <person name="Coutinho P.M."/>
            <person name="Feau N."/>
            <person name="Field M."/>
            <person name="Frey P."/>
            <person name="Gelhaye E."/>
            <person name="Goldberg J."/>
            <person name="Grabherr M.G."/>
            <person name="Kodira C.D."/>
            <person name="Kohler A."/>
            <person name="Kuees U."/>
            <person name="Lindquist E.A."/>
            <person name="Lucas S.M."/>
            <person name="Mago R."/>
            <person name="Mauceli E."/>
            <person name="Morin E."/>
            <person name="Murat C."/>
            <person name="Pangilinan J.L."/>
            <person name="Park R."/>
            <person name="Pearson M."/>
            <person name="Quesneville H."/>
            <person name="Rouhier N."/>
            <person name="Sakthikumar S."/>
            <person name="Salamov A.A."/>
            <person name="Schmutz J."/>
            <person name="Selles B."/>
            <person name="Shapiro H."/>
            <person name="Tanguay P."/>
            <person name="Tuskan G.A."/>
            <person name="Henrissat B."/>
            <person name="Van de Peer Y."/>
            <person name="Rouze P."/>
            <person name="Ellis J.G."/>
            <person name="Dodds P.N."/>
            <person name="Schein J.E."/>
            <person name="Zhong S."/>
            <person name="Hamelin R.C."/>
            <person name="Grigoriev I.V."/>
            <person name="Szabo L.J."/>
            <person name="Martin F."/>
        </authorList>
    </citation>
    <scope>NUCLEOTIDE SEQUENCE [LARGE SCALE GENOMIC DNA]</scope>
    <source>
        <strain evidence="4">98AG31 / pathotype 3-4-7</strain>
    </source>
</reference>
<dbReference type="OrthoDB" id="6576058at2759"/>
<dbReference type="Proteomes" id="UP000001072">
    <property type="component" value="Unassembled WGS sequence"/>
</dbReference>
<dbReference type="KEGG" id="mlr:MELLADRAFT_74551"/>